<proteinExistence type="predicted"/>
<dbReference type="Pfam" id="PF07318">
    <property type="entry name" value="DUF1464"/>
    <property type="match status" value="1"/>
</dbReference>
<sequence length="357" mass="39707">MKVIGIDPGTSSWDIFGYDTNNNEVFADKSIPSAQIIDNPERIIVEISKFEPFDFLAAPSGFGIPIKKVQDLTPEDIFEITLRKKSSKKVMGLQNLLYKMQKKSWNALILPGIKHLPTIPAYRKINKIDMGTADKLCTVVVGIKDIMLRNQIKCSEVNAIFVELGSAFNSIMAIEKGKIIDSIGGSNLFGFRAGGALDGELAYLLNIVTKETIQKGGVLSVVNDPKFTMEHLLRESKTKFITRKALNAYIEDIVKHVHAIRSIFSPENPPTYILLSGKLAAEPYLQDILERKLFMLAPLRIMKNNAKNAKRAAQGAAYIAEGLNDGPSKEVVKNLLIDKATGHVWDNIFYDLEIEKN</sequence>
<name>A0ABY6HZC6_9ARCH</name>
<dbReference type="PIRSF" id="PIRSF009433">
    <property type="entry name" value="DUF1464"/>
    <property type="match status" value="1"/>
</dbReference>
<accession>A0ABY6HZC6</accession>
<dbReference type="EMBL" id="CP104013">
    <property type="protein sequence ID" value="UYP47941.1"/>
    <property type="molecule type" value="Genomic_DNA"/>
</dbReference>
<organism evidence="1 2">
    <name type="scientific">Candidatus Lokiarchaeum ossiferum</name>
    <dbReference type="NCBI Taxonomy" id="2951803"/>
    <lineage>
        <taxon>Archaea</taxon>
        <taxon>Promethearchaeati</taxon>
        <taxon>Promethearchaeota</taxon>
        <taxon>Promethearchaeia</taxon>
        <taxon>Promethearchaeales</taxon>
        <taxon>Promethearchaeaceae</taxon>
        <taxon>Candidatus Lokiarchaeum</taxon>
    </lineage>
</organism>
<gene>
    <name evidence="1" type="ORF">NEF87_004226</name>
</gene>
<keyword evidence="2" id="KW-1185">Reference proteome</keyword>
<protein>
    <recommendedName>
        <fullName evidence="3">DUF1464 domain-containing protein</fullName>
    </recommendedName>
</protein>
<evidence type="ECO:0000313" key="1">
    <source>
        <dbReference type="EMBL" id="UYP47941.1"/>
    </source>
</evidence>
<dbReference type="Proteomes" id="UP001208689">
    <property type="component" value="Chromosome"/>
</dbReference>
<dbReference type="SUPFAM" id="SSF53067">
    <property type="entry name" value="Actin-like ATPase domain"/>
    <property type="match status" value="1"/>
</dbReference>
<dbReference type="InterPro" id="IPR043129">
    <property type="entry name" value="ATPase_NBD"/>
</dbReference>
<evidence type="ECO:0008006" key="3">
    <source>
        <dbReference type="Google" id="ProtNLM"/>
    </source>
</evidence>
<dbReference type="InterPro" id="IPR009927">
    <property type="entry name" value="DUF1464"/>
</dbReference>
<evidence type="ECO:0000313" key="2">
    <source>
        <dbReference type="Proteomes" id="UP001208689"/>
    </source>
</evidence>
<reference evidence="1" key="1">
    <citation type="submission" date="2022-09" db="EMBL/GenBank/DDBJ databases">
        <title>Actin cytoskeleton and complex cell architecture in an #Asgard archaeon.</title>
        <authorList>
            <person name="Ponce Toledo R.I."/>
            <person name="Schleper C."/>
            <person name="Rodrigues Oliveira T."/>
            <person name="Wollweber F."/>
            <person name="Xu J."/>
            <person name="Rittmann S."/>
            <person name="Klingl A."/>
            <person name="Pilhofer M."/>
        </authorList>
    </citation>
    <scope>NUCLEOTIDE SEQUENCE</scope>
    <source>
        <strain evidence="1">B-35</strain>
    </source>
</reference>